<evidence type="ECO:0000313" key="2">
    <source>
        <dbReference type="EMBL" id="TVS91607.1"/>
    </source>
</evidence>
<dbReference type="Pfam" id="PF05305">
    <property type="entry name" value="DUF732"/>
    <property type="match status" value="1"/>
</dbReference>
<organism evidence="2 3">
    <name type="scientific">Mycobacterium helveticum</name>
    <dbReference type="NCBI Taxonomy" id="2592811"/>
    <lineage>
        <taxon>Bacteria</taxon>
        <taxon>Bacillati</taxon>
        <taxon>Actinomycetota</taxon>
        <taxon>Actinomycetes</taxon>
        <taxon>Mycobacteriales</taxon>
        <taxon>Mycobacteriaceae</taxon>
        <taxon>Mycobacterium</taxon>
    </lineage>
</organism>
<evidence type="ECO:0000259" key="1">
    <source>
        <dbReference type="Pfam" id="PF05305"/>
    </source>
</evidence>
<dbReference type="OrthoDB" id="4749236at2"/>
<protein>
    <submittedName>
        <fullName evidence="2">DUF732 domain-containing protein</fullName>
    </submittedName>
</protein>
<dbReference type="InterPro" id="IPR007969">
    <property type="entry name" value="DUF732"/>
</dbReference>
<evidence type="ECO:0000313" key="3">
    <source>
        <dbReference type="Proteomes" id="UP000320513"/>
    </source>
</evidence>
<reference evidence="2 3" key="1">
    <citation type="submission" date="2019-07" db="EMBL/GenBank/DDBJ databases">
        <title>New Mycobacterium species.</title>
        <authorList>
            <person name="Tortoli E."/>
            <person name="Ghielmetti G."/>
            <person name="Friedel U."/>
            <person name="Trovato A."/>
        </authorList>
    </citation>
    <scope>NUCLEOTIDE SEQUENCE [LARGE SCALE GENOMIC DNA]</scope>
    <source>
        <strain evidence="2 3">16-83</strain>
    </source>
</reference>
<dbReference type="EMBL" id="VMQU01000010">
    <property type="protein sequence ID" value="TVS91607.1"/>
    <property type="molecule type" value="Genomic_DNA"/>
</dbReference>
<dbReference type="RefSeq" id="WP_144947619.1">
    <property type="nucleotide sequence ID" value="NZ_VMQU01000010.1"/>
</dbReference>
<name>A0A557XZC9_9MYCO</name>
<accession>A0A557XZC9</accession>
<proteinExistence type="predicted"/>
<dbReference type="Proteomes" id="UP000320513">
    <property type="component" value="Unassembled WGS sequence"/>
</dbReference>
<feature type="domain" description="DUF732" evidence="1">
    <location>
        <begin position="57"/>
        <end position="124"/>
    </location>
</feature>
<gene>
    <name evidence="2" type="ORF">FPZ47_03975</name>
</gene>
<keyword evidence="3" id="KW-1185">Reference proteome</keyword>
<sequence>MSNLGHPTFVGPISRFSCQPHVPAGSLQPLLRRMLPTAIAIVGAATITAAPPAHADESNFIPDLQARGVPIIGFNAPQVMTGRGYTICAQLRNGESPETAAGEFGLYFWGPTLVEVAQQDLCPDTLHSTSH</sequence>
<comment type="caution">
    <text evidence="2">The sequence shown here is derived from an EMBL/GenBank/DDBJ whole genome shotgun (WGS) entry which is preliminary data.</text>
</comment>
<dbReference type="AlphaFoldDB" id="A0A557XZC9"/>